<dbReference type="Pfam" id="PF04972">
    <property type="entry name" value="BON"/>
    <property type="match status" value="1"/>
</dbReference>
<evidence type="ECO:0000259" key="3">
    <source>
        <dbReference type="Pfam" id="PF00263"/>
    </source>
</evidence>
<gene>
    <name evidence="6" type="ORF">MYMAC_003053</name>
</gene>
<protein>
    <submittedName>
        <fullName evidence="6">Secretin</fullName>
    </submittedName>
</protein>
<dbReference type="Pfam" id="PF00263">
    <property type="entry name" value="Secretin"/>
    <property type="match status" value="1"/>
</dbReference>
<keyword evidence="2" id="KW-0732">Signal</keyword>
<dbReference type="KEGG" id="mmas:MYMAC_003053"/>
<dbReference type="InterPro" id="IPR032789">
    <property type="entry name" value="T2SS-T3SS_pil_N"/>
</dbReference>
<evidence type="ECO:0000313" key="6">
    <source>
        <dbReference type="EMBL" id="ATB47439.1"/>
    </source>
</evidence>
<dbReference type="Pfam" id="PF13629">
    <property type="entry name" value="T2SS-T3SS_pil_N"/>
    <property type="match status" value="1"/>
</dbReference>
<dbReference type="AlphaFoldDB" id="A0A250JU65"/>
<proteinExistence type="inferred from homology"/>
<feature type="signal peptide" evidence="2">
    <location>
        <begin position="1"/>
        <end position="25"/>
    </location>
</feature>
<accession>A0A250JU65</accession>
<feature type="domain" description="Pilus formation protein N-terminal" evidence="5">
    <location>
        <begin position="31"/>
        <end position="95"/>
    </location>
</feature>
<feature type="chain" id="PRO_5012445276" evidence="2">
    <location>
        <begin position="26"/>
        <end position="482"/>
    </location>
</feature>
<dbReference type="PANTHER" id="PTHR30332:SF17">
    <property type="entry name" value="TYPE IV PILIATION SYSTEM PROTEIN DR_0774-RELATED"/>
    <property type="match status" value="1"/>
</dbReference>
<reference evidence="6 7" key="1">
    <citation type="submission" date="2017-06" db="EMBL/GenBank/DDBJ databases">
        <title>Sequencing and comparative analysis of myxobacterial genomes.</title>
        <authorList>
            <person name="Rupp O."/>
            <person name="Goesmann A."/>
            <person name="Sogaard-Andersen L."/>
        </authorList>
    </citation>
    <scope>NUCLEOTIDE SEQUENCE [LARGE SCALE GENOMIC DNA]</scope>
    <source>
        <strain evidence="6 7">DSM 14697</strain>
    </source>
</reference>
<sequence>MFTRITHAAALGALIALVAGGSALAQDGTNVSLGVGSQKVITIPGLSRVALGDPSIADVKTLGSGQLLITGQAEGKTTLLVWKSSGQRVSYLVAVRKQDPNEVITEIKRLLGEIEGVSVRMVGDRIYLDGQAYTTQDADRIEQVVGLYPNVKSFVKIAPNAKKLVAQNLNAAFQKAGLKNVQANVVGATIFLEGSVESQQDLQKAELITKAIGEKVENLLVVGIKRMILSEVQFVEIRRNSRDRYGIRYPTDITGTASAIANISQELFPGTFGSGVSTLALNANSDFSFGFQGNDGYGRLLAQPKLVCASGEKAEFLAGGEVPIPLITNNQFTVEFKKYGVILNLRPTADRNGNIQTEIEAEASEIDTSVAVSFGGSSSIPGFRTRRVKTNVTVRHGETIVLSGVFSHDEQKSVSKLPGLGHIPIVGELFKSRGFDSTKRELVIFVTPRIVNPDSDKVRTIIEDVKSRYKQARSEVNFNIFD</sequence>
<name>A0A250JU65_9BACT</name>
<evidence type="ECO:0000259" key="4">
    <source>
        <dbReference type="Pfam" id="PF04972"/>
    </source>
</evidence>
<feature type="domain" description="Type II/III secretion system secretin-like" evidence="3">
    <location>
        <begin position="295"/>
        <end position="451"/>
    </location>
</feature>
<dbReference type="PRINTS" id="PR00811">
    <property type="entry name" value="BCTERIALGSPD"/>
</dbReference>
<dbReference type="GO" id="GO:0009306">
    <property type="term" value="P:protein secretion"/>
    <property type="evidence" value="ECO:0007669"/>
    <property type="project" value="InterPro"/>
</dbReference>
<dbReference type="InterPro" id="IPR050810">
    <property type="entry name" value="Bact_Secretion_Sys_Channel"/>
</dbReference>
<dbReference type="GO" id="GO:0015627">
    <property type="term" value="C:type II protein secretion system complex"/>
    <property type="evidence" value="ECO:0007669"/>
    <property type="project" value="TreeGrafter"/>
</dbReference>
<evidence type="ECO:0000313" key="7">
    <source>
        <dbReference type="Proteomes" id="UP000217343"/>
    </source>
</evidence>
<dbReference type="PANTHER" id="PTHR30332">
    <property type="entry name" value="PROBABLE GENERAL SECRETION PATHWAY PROTEIN D"/>
    <property type="match status" value="1"/>
</dbReference>
<dbReference type="Proteomes" id="UP000217343">
    <property type="component" value="Chromosome"/>
</dbReference>
<dbReference type="OrthoDB" id="9775455at2"/>
<dbReference type="EMBL" id="CP022203">
    <property type="protein sequence ID" value="ATB47439.1"/>
    <property type="molecule type" value="Genomic_DNA"/>
</dbReference>
<keyword evidence="7" id="KW-1185">Reference proteome</keyword>
<feature type="domain" description="BON" evidence="4">
    <location>
        <begin position="165"/>
        <end position="222"/>
    </location>
</feature>
<organism evidence="6 7">
    <name type="scientific">Corallococcus macrosporus DSM 14697</name>
    <dbReference type="NCBI Taxonomy" id="1189310"/>
    <lineage>
        <taxon>Bacteria</taxon>
        <taxon>Pseudomonadati</taxon>
        <taxon>Myxococcota</taxon>
        <taxon>Myxococcia</taxon>
        <taxon>Myxococcales</taxon>
        <taxon>Cystobacterineae</taxon>
        <taxon>Myxococcaceae</taxon>
        <taxon>Corallococcus</taxon>
    </lineage>
</organism>
<comment type="similarity">
    <text evidence="1">Belongs to the bacterial secretin family.</text>
</comment>
<evidence type="ECO:0000256" key="2">
    <source>
        <dbReference type="SAM" id="SignalP"/>
    </source>
</evidence>
<evidence type="ECO:0000259" key="5">
    <source>
        <dbReference type="Pfam" id="PF13629"/>
    </source>
</evidence>
<evidence type="ECO:0000256" key="1">
    <source>
        <dbReference type="RuleBase" id="RU004003"/>
    </source>
</evidence>
<dbReference type="InterPro" id="IPR001775">
    <property type="entry name" value="GspD/PilQ"/>
</dbReference>
<dbReference type="InterPro" id="IPR007055">
    <property type="entry name" value="BON_dom"/>
</dbReference>
<dbReference type="InterPro" id="IPR004846">
    <property type="entry name" value="T2SS/T3SS_dom"/>
</dbReference>
<dbReference type="RefSeq" id="WP_013939673.1">
    <property type="nucleotide sequence ID" value="NZ_CP022203.1"/>
</dbReference>